<dbReference type="GO" id="GO:0005524">
    <property type="term" value="F:ATP binding"/>
    <property type="evidence" value="ECO:0007669"/>
    <property type="project" value="InterPro"/>
</dbReference>
<evidence type="ECO:0000313" key="3">
    <source>
        <dbReference type="EMBL" id="RMZ98173.1"/>
    </source>
</evidence>
<dbReference type="OrthoDB" id="40902at2759"/>
<dbReference type="SUPFAM" id="SSF56112">
    <property type="entry name" value="Protein kinase-like (PK-like)"/>
    <property type="match status" value="1"/>
</dbReference>
<evidence type="ECO:0000313" key="4">
    <source>
        <dbReference type="Proteomes" id="UP000276133"/>
    </source>
</evidence>
<proteinExistence type="predicted"/>
<sequence length="75" mass="8679">MSPEVIKRLPYSKPVDIWGCGVVLFVLLSGYLPFVGNNKRLFELITQGQFIVDIIIYFIYLFICIELVLLQIKNI</sequence>
<dbReference type="PROSITE" id="PS50011">
    <property type="entry name" value="PROTEIN_KINASE_DOM"/>
    <property type="match status" value="1"/>
</dbReference>
<keyword evidence="1" id="KW-0472">Membrane</keyword>
<feature type="transmembrane region" description="Helical" evidence="1">
    <location>
        <begin position="15"/>
        <end position="34"/>
    </location>
</feature>
<keyword evidence="1" id="KW-1133">Transmembrane helix</keyword>
<comment type="caution">
    <text evidence="3">The sequence shown here is derived from an EMBL/GenBank/DDBJ whole genome shotgun (WGS) entry which is preliminary data.</text>
</comment>
<organism evidence="3 4">
    <name type="scientific">Brachionus plicatilis</name>
    <name type="common">Marine rotifer</name>
    <name type="synonym">Brachionus muelleri</name>
    <dbReference type="NCBI Taxonomy" id="10195"/>
    <lineage>
        <taxon>Eukaryota</taxon>
        <taxon>Metazoa</taxon>
        <taxon>Spiralia</taxon>
        <taxon>Gnathifera</taxon>
        <taxon>Rotifera</taxon>
        <taxon>Eurotatoria</taxon>
        <taxon>Monogononta</taxon>
        <taxon>Pseudotrocha</taxon>
        <taxon>Ploima</taxon>
        <taxon>Brachionidae</taxon>
        <taxon>Brachionus</taxon>
    </lineage>
</organism>
<dbReference type="AlphaFoldDB" id="A0A3M7PGP1"/>
<protein>
    <submittedName>
        <fullName evidence="3">Peripheral plasma membrane CASK</fullName>
    </submittedName>
</protein>
<dbReference type="InterPro" id="IPR000719">
    <property type="entry name" value="Prot_kinase_dom"/>
</dbReference>
<dbReference type="Pfam" id="PF00069">
    <property type="entry name" value="Pkinase"/>
    <property type="match status" value="1"/>
</dbReference>
<dbReference type="GO" id="GO:0004672">
    <property type="term" value="F:protein kinase activity"/>
    <property type="evidence" value="ECO:0007669"/>
    <property type="project" value="InterPro"/>
</dbReference>
<feature type="domain" description="Protein kinase" evidence="2">
    <location>
        <begin position="1"/>
        <end position="75"/>
    </location>
</feature>
<evidence type="ECO:0000256" key="1">
    <source>
        <dbReference type="SAM" id="Phobius"/>
    </source>
</evidence>
<reference evidence="3 4" key="1">
    <citation type="journal article" date="2018" name="Sci. Rep.">
        <title>Genomic signatures of local adaptation to the degree of environmental predictability in rotifers.</title>
        <authorList>
            <person name="Franch-Gras L."/>
            <person name="Hahn C."/>
            <person name="Garcia-Roger E.M."/>
            <person name="Carmona M.J."/>
            <person name="Serra M."/>
            <person name="Gomez A."/>
        </authorList>
    </citation>
    <scope>NUCLEOTIDE SEQUENCE [LARGE SCALE GENOMIC DNA]</scope>
    <source>
        <strain evidence="3">HYR1</strain>
    </source>
</reference>
<gene>
    <name evidence="3" type="ORF">BpHYR1_043082</name>
</gene>
<dbReference type="STRING" id="10195.A0A3M7PGP1"/>
<evidence type="ECO:0000259" key="2">
    <source>
        <dbReference type="PROSITE" id="PS50011"/>
    </source>
</evidence>
<dbReference type="Gene3D" id="1.10.510.10">
    <property type="entry name" value="Transferase(Phosphotransferase) domain 1"/>
    <property type="match status" value="1"/>
</dbReference>
<dbReference type="InterPro" id="IPR011009">
    <property type="entry name" value="Kinase-like_dom_sf"/>
</dbReference>
<keyword evidence="1" id="KW-0812">Transmembrane</keyword>
<dbReference type="Proteomes" id="UP000276133">
    <property type="component" value="Unassembled WGS sequence"/>
</dbReference>
<dbReference type="EMBL" id="REGN01010936">
    <property type="protein sequence ID" value="RMZ98173.1"/>
    <property type="molecule type" value="Genomic_DNA"/>
</dbReference>
<dbReference type="PANTHER" id="PTHR24347">
    <property type="entry name" value="SERINE/THREONINE-PROTEIN KINASE"/>
    <property type="match status" value="1"/>
</dbReference>
<feature type="transmembrane region" description="Helical" evidence="1">
    <location>
        <begin position="54"/>
        <end position="72"/>
    </location>
</feature>
<keyword evidence="4" id="KW-1185">Reference proteome</keyword>
<accession>A0A3M7PGP1</accession>
<name>A0A3M7PGP1_BRAPC</name>